<keyword evidence="2" id="KW-1185">Reference proteome</keyword>
<dbReference type="EMBL" id="JYDI01006177">
    <property type="protein sequence ID" value="KRY03806.1"/>
    <property type="molecule type" value="Genomic_DNA"/>
</dbReference>
<organism evidence="1 2">
    <name type="scientific">Trichinella britovi</name>
    <name type="common">Parasitic roundworm</name>
    <dbReference type="NCBI Taxonomy" id="45882"/>
    <lineage>
        <taxon>Eukaryota</taxon>
        <taxon>Metazoa</taxon>
        <taxon>Ecdysozoa</taxon>
        <taxon>Nematoda</taxon>
        <taxon>Enoplea</taxon>
        <taxon>Dorylaimia</taxon>
        <taxon>Trichinellida</taxon>
        <taxon>Trichinellidae</taxon>
        <taxon>Trichinella</taxon>
    </lineage>
</organism>
<name>A0A0V0YU45_TRIBR</name>
<sequence length="34" mass="3830">MFYFYLSECAYPFVRNCSNTKGKSTSDKLSTAAV</sequence>
<reference evidence="1 2" key="1">
    <citation type="submission" date="2015-01" db="EMBL/GenBank/DDBJ databases">
        <title>Evolution of Trichinella species and genotypes.</title>
        <authorList>
            <person name="Korhonen P.K."/>
            <person name="Edoardo P."/>
            <person name="Giuseppe L.R."/>
            <person name="Gasser R.B."/>
        </authorList>
    </citation>
    <scope>NUCLEOTIDE SEQUENCE [LARGE SCALE GENOMIC DNA]</scope>
    <source>
        <strain evidence="1">ISS120</strain>
    </source>
</reference>
<proteinExistence type="predicted"/>
<accession>A0A0V0YU45</accession>
<evidence type="ECO:0000313" key="1">
    <source>
        <dbReference type="EMBL" id="KRY03806.1"/>
    </source>
</evidence>
<comment type="caution">
    <text evidence="1">The sequence shown here is derived from an EMBL/GenBank/DDBJ whole genome shotgun (WGS) entry which is preliminary data.</text>
</comment>
<protein>
    <submittedName>
        <fullName evidence="1">Uncharacterized protein</fullName>
    </submittedName>
</protein>
<evidence type="ECO:0000313" key="2">
    <source>
        <dbReference type="Proteomes" id="UP000054653"/>
    </source>
</evidence>
<gene>
    <name evidence="1" type="ORF">T03_7629</name>
</gene>
<dbReference type="AlphaFoldDB" id="A0A0V0YU45"/>
<dbReference type="Proteomes" id="UP000054653">
    <property type="component" value="Unassembled WGS sequence"/>
</dbReference>